<sequence>MSVISVTTLDSFIEPSDQNSRQSPGTRKDDINEKRPVYTYHVYTPAPVNRYQPRSPSPSSFSLSPFIVNYKGRPPGRWEIPSAYSENGINTRTAASDQVVITRTEPSCNGDEVSQGLYCDRETSNDESSQAFDEFFDAPEAPLYDSSSNDDVACNDDVSENAGHLAEWKCSSDSRITANSFEGLHTDAKRRGRAEKTSVLFQGQQEESDKRAFTVEHHIQSSLVQKLDQVQGWNVVEQMEQKLEVAKLVASAIAKGVTKAEMQEDIEITVTTKNREISRLRDKLQYYEIVKHEMSQRNQEATEHARRQRRRHQKMLNWTLGCLAAGLCFGASVAVVYKYFSFENSTASQLQSAVHLDENQMSNQASDL</sequence>
<comment type="caution">
    <text evidence="1">The sequence shown here is derived from an EMBL/GenBank/DDBJ whole genome shotgun (WGS) entry which is preliminary data.</text>
</comment>
<evidence type="ECO:0000313" key="1">
    <source>
        <dbReference type="EMBL" id="KAJ7541437.1"/>
    </source>
</evidence>
<dbReference type="Proteomes" id="UP001162992">
    <property type="component" value="Chromosome 10"/>
</dbReference>
<proteinExistence type="predicted"/>
<name>A0ACC2CHD8_DIPCM</name>
<gene>
    <name evidence="1" type="ORF">O6H91_10G059400</name>
</gene>
<protein>
    <submittedName>
        <fullName evidence="1">Uncharacterized protein</fullName>
    </submittedName>
</protein>
<organism evidence="1 2">
    <name type="scientific">Diphasiastrum complanatum</name>
    <name type="common">Issler's clubmoss</name>
    <name type="synonym">Lycopodium complanatum</name>
    <dbReference type="NCBI Taxonomy" id="34168"/>
    <lineage>
        <taxon>Eukaryota</taxon>
        <taxon>Viridiplantae</taxon>
        <taxon>Streptophyta</taxon>
        <taxon>Embryophyta</taxon>
        <taxon>Tracheophyta</taxon>
        <taxon>Lycopodiopsida</taxon>
        <taxon>Lycopodiales</taxon>
        <taxon>Lycopodiaceae</taxon>
        <taxon>Lycopodioideae</taxon>
        <taxon>Diphasiastrum</taxon>
    </lineage>
</organism>
<reference evidence="2" key="1">
    <citation type="journal article" date="2024" name="Proc. Natl. Acad. Sci. U.S.A.">
        <title>Extraordinary preservation of gene collinearity over three hundred million years revealed in homosporous lycophytes.</title>
        <authorList>
            <person name="Li C."/>
            <person name="Wickell D."/>
            <person name="Kuo L.Y."/>
            <person name="Chen X."/>
            <person name="Nie B."/>
            <person name="Liao X."/>
            <person name="Peng D."/>
            <person name="Ji J."/>
            <person name="Jenkins J."/>
            <person name="Williams M."/>
            <person name="Shu S."/>
            <person name="Plott C."/>
            <person name="Barry K."/>
            <person name="Rajasekar S."/>
            <person name="Grimwood J."/>
            <person name="Han X."/>
            <person name="Sun S."/>
            <person name="Hou Z."/>
            <person name="He W."/>
            <person name="Dai G."/>
            <person name="Sun C."/>
            <person name="Schmutz J."/>
            <person name="Leebens-Mack J.H."/>
            <person name="Li F.W."/>
            <person name="Wang L."/>
        </authorList>
    </citation>
    <scope>NUCLEOTIDE SEQUENCE [LARGE SCALE GENOMIC DNA]</scope>
    <source>
        <strain evidence="2">cv. PW_Plant_1</strain>
    </source>
</reference>
<evidence type="ECO:0000313" key="2">
    <source>
        <dbReference type="Proteomes" id="UP001162992"/>
    </source>
</evidence>
<keyword evidence="2" id="KW-1185">Reference proteome</keyword>
<accession>A0ACC2CHD8</accession>
<dbReference type="EMBL" id="CM055101">
    <property type="protein sequence ID" value="KAJ7541437.1"/>
    <property type="molecule type" value="Genomic_DNA"/>
</dbReference>